<evidence type="ECO:0000256" key="1">
    <source>
        <dbReference type="ARBA" id="ARBA00008428"/>
    </source>
</evidence>
<dbReference type="AlphaFoldDB" id="A0A3A4QSY9"/>
<dbReference type="GO" id="GO:1990077">
    <property type="term" value="C:primosome complex"/>
    <property type="evidence" value="ECO:0007669"/>
    <property type="project" value="UniProtKB-UniRule"/>
</dbReference>
<keyword evidence="8 13" id="KW-0238">DNA-binding</keyword>
<feature type="domain" description="SF4 helicase" evidence="14">
    <location>
        <begin position="175"/>
        <end position="440"/>
    </location>
</feature>
<evidence type="ECO:0000313" key="15">
    <source>
        <dbReference type="EMBL" id="RJP57100.1"/>
    </source>
</evidence>
<dbReference type="InterPro" id="IPR016136">
    <property type="entry name" value="DNA_helicase_N/primase_C"/>
</dbReference>
<comment type="caution">
    <text evidence="15">The sequence shown here is derived from an EMBL/GenBank/DDBJ whole genome shotgun (WGS) entry which is preliminary data.</text>
</comment>
<dbReference type="Pfam" id="PF03796">
    <property type="entry name" value="DnaB_C"/>
    <property type="match status" value="1"/>
</dbReference>
<dbReference type="FunFam" id="1.10.860.10:FF:000001">
    <property type="entry name" value="Replicative DNA helicase"/>
    <property type="match status" value="1"/>
</dbReference>
<dbReference type="PANTHER" id="PTHR30153:SF2">
    <property type="entry name" value="REPLICATIVE DNA HELICASE"/>
    <property type="match status" value="1"/>
</dbReference>
<dbReference type="GO" id="GO:0005829">
    <property type="term" value="C:cytosol"/>
    <property type="evidence" value="ECO:0007669"/>
    <property type="project" value="TreeGrafter"/>
</dbReference>
<evidence type="ECO:0000256" key="11">
    <source>
        <dbReference type="ARBA" id="ARBA00048954"/>
    </source>
</evidence>
<comment type="function">
    <text evidence="10 13">The main replicative DNA helicase, it participates in initiation and elongation during chromosome replication. Travels ahead of the DNA replisome, separating dsDNA into templates for DNA synthesis. A processive ATP-dependent 5'-3' DNA helicase it has DNA-dependent ATPase activity.</text>
</comment>
<evidence type="ECO:0000256" key="7">
    <source>
        <dbReference type="ARBA" id="ARBA00022840"/>
    </source>
</evidence>
<gene>
    <name evidence="15" type="primary">dnaB</name>
    <name evidence="15" type="ORF">C4541_10955</name>
</gene>
<dbReference type="EC" id="5.6.2.3" evidence="12 13"/>
<protein>
    <recommendedName>
        <fullName evidence="12 13">Replicative DNA helicase</fullName>
        <ecNumber evidence="12 13">5.6.2.3</ecNumber>
    </recommendedName>
</protein>
<dbReference type="InterPro" id="IPR027417">
    <property type="entry name" value="P-loop_NTPase"/>
</dbReference>
<evidence type="ECO:0000256" key="2">
    <source>
        <dbReference type="ARBA" id="ARBA00022515"/>
    </source>
</evidence>
<dbReference type="InterPro" id="IPR036185">
    <property type="entry name" value="DNA_heli_DnaB-like_N_sf"/>
</dbReference>
<dbReference type="GO" id="GO:0003677">
    <property type="term" value="F:DNA binding"/>
    <property type="evidence" value="ECO:0007669"/>
    <property type="project" value="UniProtKB-UniRule"/>
</dbReference>
<evidence type="ECO:0000256" key="8">
    <source>
        <dbReference type="ARBA" id="ARBA00023125"/>
    </source>
</evidence>
<keyword evidence="5 13" id="KW-0378">Hydrolase</keyword>
<accession>A0A3A4QSY9</accession>
<evidence type="ECO:0000256" key="5">
    <source>
        <dbReference type="ARBA" id="ARBA00022801"/>
    </source>
</evidence>
<dbReference type="GO" id="GO:0016887">
    <property type="term" value="F:ATP hydrolysis activity"/>
    <property type="evidence" value="ECO:0007669"/>
    <property type="project" value="RHEA"/>
</dbReference>
<dbReference type="NCBIfam" id="TIGR00665">
    <property type="entry name" value="DnaB"/>
    <property type="match status" value="1"/>
</dbReference>
<evidence type="ECO:0000256" key="9">
    <source>
        <dbReference type="ARBA" id="ARBA00023235"/>
    </source>
</evidence>
<keyword evidence="9" id="KW-0413">Isomerase</keyword>
<dbReference type="Pfam" id="PF00772">
    <property type="entry name" value="DnaB"/>
    <property type="match status" value="1"/>
</dbReference>
<dbReference type="Gene3D" id="3.40.50.300">
    <property type="entry name" value="P-loop containing nucleotide triphosphate hydrolases"/>
    <property type="match status" value="1"/>
</dbReference>
<evidence type="ECO:0000313" key="16">
    <source>
        <dbReference type="Proteomes" id="UP000266426"/>
    </source>
</evidence>
<comment type="catalytic activity">
    <reaction evidence="11 13">
        <text>ATP + H2O = ADP + phosphate + H(+)</text>
        <dbReference type="Rhea" id="RHEA:13065"/>
        <dbReference type="ChEBI" id="CHEBI:15377"/>
        <dbReference type="ChEBI" id="CHEBI:15378"/>
        <dbReference type="ChEBI" id="CHEBI:30616"/>
        <dbReference type="ChEBI" id="CHEBI:43474"/>
        <dbReference type="ChEBI" id="CHEBI:456216"/>
        <dbReference type="EC" id="5.6.2.3"/>
    </reaction>
</comment>
<dbReference type="CDD" id="cd00984">
    <property type="entry name" value="DnaB_C"/>
    <property type="match status" value="1"/>
</dbReference>
<dbReference type="EMBL" id="QZJZ01000086">
    <property type="protein sequence ID" value="RJP57100.1"/>
    <property type="molecule type" value="Genomic_DNA"/>
</dbReference>
<evidence type="ECO:0000256" key="6">
    <source>
        <dbReference type="ARBA" id="ARBA00022806"/>
    </source>
</evidence>
<dbReference type="GO" id="GO:0043139">
    <property type="term" value="F:5'-3' DNA helicase activity"/>
    <property type="evidence" value="ECO:0007669"/>
    <property type="project" value="UniProtKB-EC"/>
</dbReference>
<keyword evidence="2 13" id="KW-0639">Primosome</keyword>
<dbReference type="GO" id="GO:0006269">
    <property type="term" value="P:DNA replication, synthesis of primer"/>
    <property type="evidence" value="ECO:0007669"/>
    <property type="project" value="UniProtKB-UniRule"/>
</dbReference>
<dbReference type="SUPFAM" id="SSF52540">
    <property type="entry name" value="P-loop containing nucleoside triphosphate hydrolases"/>
    <property type="match status" value="1"/>
</dbReference>
<keyword evidence="3 13" id="KW-0235">DNA replication</keyword>
<dbReference type="InterPro" id="IPR007693">
    <property type="entry name" value="DNA_helicase_DnaB-like_N"/>
</dbReference>
<reference evidence="15 16" key="1">
    <citation type="journal article" date="2017" name="ISME J.">
        <title>Energy and carbon metabolisms in a deep terrestrial subsurface fluid microbial community.</title>
        <authorList>
            <person name="Momper L."/>
            <person name="Jungbluth S.P."/>
            <person name="Lee M.D."/>
            <person name="Amend J.P."/>
        </authorList>
    </citation>
    <scope>NUCLEOTIDE SEQUENCE [LARGE SCALE GENOMIC DNA]</scope>
    <source>
        <strain evidence="15">SURF_26</strain>
    </source>
</reference>
<dbReference type="SUPFAM" id="SSF48024">
    <property type="entry name" value="N-terminal domain of DnaB helicase"/>
    <property type="match status" value="1"/>
</dbReference>
<evidence type="ECO:0000256" key="12">
    <source>
        <dbReference type="NCBIfam" id="TIGR00665"/>
    </source>
</evidence>
<dbReference type="GO" id="GO:0042802">
    <property type="term" value="F:identical protein binding"/>
    <property type="evidence" value="ECO:0007669"/>
    <property type="project" value="UniProtKB-ARBA"/>
</dbReference>
<dbReference type="PROSITE" id="PS51199">
    <property type="entry name" value="SF4_HELICASE"/>
    <property type="match status" value="1"/>
</dbReference>
<comment type="similarity">
    <text evidence="1 13">Belongs to the helicase family. DnaB subfamily.</text>
</comment>
<keyword evidence="4 13" id="KW-0547">Nucleotide-binding</keyword>
<evidence type="ECO:0000256" key="13">
    <source>
        <dbReference type="RuleBase" id="RU362085"/>
    </source>
</evidence>
<dbReference type="Gene3D" id="1.10.860.10">
    <property type="entry name" value="DNAb Helicase, Chain A"/>
    <property type="match status" value="1"/>
</dbReference>
<dbReference type="GO" id="GO:0005524">
    <property type="term" value="F:ATP binding"/>
    <property type="evidence" value="ECO:0007669"/>
    <property type="project" value="UniProtKB-UniRule"/>
</dbReference>
<keyword evidence="7 13" id="KW-0067">ATP-binding</keyword>
<dbReference type="FunFam" id="3.40.50.300:FF:000076">
    <property type="entry name" value="Replicative DNA helicase"/>
    <property type="match status" value="1"/>
</dbReference>
<name>A0A3A4QSY9_9BACT</name>
<evidence type="ECO:0000259" key="14">
    <source>
        <dbReference type="PROSITE" id="PS51199"/>
    </source>
</evidence>
<dbReference type="Proteomes" id="UP000266426">
    <property type="component" value="Unassembled WGS sequence"/>
</dbReference>
<dbReference type="PANTHER" id="PTHR30153">
    <property type="entry name" value="REPLICATIVE DNA HELICASE DNAB"/>
    <property type="match status" value="1"/>
</dbReference>
<evidence type="ECO:0000256" key="4">
    <source>
        <dbReference type="ARBA" id="ARBA00022741"/>
    </source>
</evidence>
<evidence type="ECO:0000256" key="3">
    <source>
        <dbReference type="ARBA" id="ARBA00022705"/>
    </source>
</evidence>
<proteinExistence type="inferred from homology"/>
<keyword evidence="6 13" id="KW-0347">Helicase</keyword>
<organism evidence="15 16">
    <name type="scientific">Candidatus Auribacter fodinae</name>
    <dbReference type="NCBI Taxonomy" id="2093366"/>
    <lineage>
        <taxon>Bacteria</taxon>
        <taxon>Pseudomonadati</taxon>
        <taxon>Candidatus Auribacterota</taxon>
        <taxon>Candidatus Auribacteria</taxon>
        <taxon>Candidatus Auribacterales</taxon>
        <taxon>Candidatus Auribacteraceae</taxon>
        <taxon>Candidatus Auribacter</taxon>
    </lineage>
</organism>
<sequence>MLEKVPPHNLDAEMAVLGAMLLSPDAVLKAMELIREEAFYKEAHRIIFRVVVELFDRGAPVDMVVIADELKKRNQLEKVGGVSYVASLGNMVPTAAHVDHYISIVFEKYLLRSLVNASTSIVERCYAHDADAESLLDSAEHQIFEIAQKKVGGNFSDTKELIKNTIQIIEEAVNNKRQVTGLSTGYVDLDKQTSGFQKSDLIVIAARPSMGKTALSLNIVEHVAISEHVPVAVFSLEMSKEQLIQRMLCSLARIDFSKVRRGFLSRTEWPALLDAASKLSESKIFIDDTPGVSVMELRAKARRLKASDNIGFIVIDYLQLMQSSGKRVESRQQEISEISRSLKSLARELHVPVVVLSQLNRSVESRQDHRPMLSDLRESGAIEQDADVVMMMLRPEYYDREVRPGEADVIIAKQRNGPVGDITLRFFSEYARFENFISRDDD</sequence>
<dbReference type="NCBIfam" id="NF004384">
    <property type="entry name" value="PRK05748.1"/>
    <property type="match status" value="1"/>
</dbReference>
<dbReference type="InterPro" id="IPR007692">
    <property type="entry name" value="DNA_helicase_DnaB"/>
</dbReference>
<evidence type="ECO:0000256" key="10">
    <source>
        <dbReference type="ARBA" id="ARBA00044932"/>
    </source>
</evidence>
<dbReference type="InterPro" id="IPR007694">
    <property type="entry name" value="DNA_helicase_DnaB-like_C"/>
</dbReference>